<dbReference type="SUPFAM" id="SSF51445">
    <property type="entry name" value="(Trans)glycosidases"/>
    <property type="match status" value="1"/>
</dbReference>
<accession>A0AAE9I9V7</accession>
<dbReference type="AlphaFoldDB" id="A0AAE9I9V7"/>
<keyword evidence="3 9" id="KW-0326">Glycosidase</keyword>
<name>A0AAE9I9V7_PAEPO</name>
<proteinExistence type="inferred from homology"/>
<evidence type="ECO:0000256" key="4">
    <source>
        <dbReference type="ARBA" id="ARBA00031448"/>
    </source>
</evidence>
<gene>
    <name evidence="10" type="ORF">MF626_003543</name>
</gene>
<dbReference type="PROSITE" id="PS00572">
    <property type="entry name" value="GLYCOSYL_HYDROL_F1_1"/>
    <property type="match status" value="1"/>
</dbReference>
<dbReference type="EMBL" id="CP097770">
    <property type="protein sequence ID" value="URJ49200.1"/>
    <property type="molecule type" value="Genomic_DNA"/>
</dbReference>
<reference evidence="10" key="1">
    <citation type="submission" date="2022-11" db="EMBL/GenBank/DDBJ databases">
        <authorList>
            <person name="Vasilchenko N.G."/>
            <person name="Prazdnova E.V."/>
            <person name="Gorovtsov A.V."/>
            <person name="Chistyakov V.A."/>
            <person name="Pak M.L."/>
        </authorList>
    </citation>
    <scope>NUCLEOTIDE SEQUENCE</scope>
    <source>
        <strain evidence="10">R 4.5</strain>
    </source>
</reference>
<dbReference type="PROSITE" id="PS00653">
    <property type="entry name" value="GLYCOSYL_HYDROL_F1_2"/>
    <property type="match status" value="1"/>
</dbReference>
<evidence type="ECO:0000256" key="9">
    <source>
        <dbReference type="RuleBase" id="RU004468"/>
    </source>
</evidence>
<dbReference type="InterPro" id="IPR001360">
    <property type="entry name" value="Glyco_hydro_1"/>
</dbReference>
<dbReference type="PRINTS" id="PR00131">
    <property type="entry name" value="GLHYDRLASE1"/>
</dbReference>
<dbReference type="NCBIfam" id="NF007154">
    <property type="entry name" value="PRK09589.1"/>
    <property type="match status" value="1"/>
</dbReference>
<dbReference type="PANTHER" id="PTHR10353:SF122">
    <property type="entry name" value="6-PHOSPHO-BETA-GLUCOSIDASE ASCB-RELATED"/>
    <property type="match status" value="1"/>
</dbReference>
<feature type="active site" description="Nucleophile" evidence="7">
    <location>
        <position position="369"/>
    </location>
</feature>
<sequence>MTQMKKQFPKGFMWGGAVAANQLEGAYREGGKGLSTADIHPNGIMFPPDESSERVNLYHDGIDFYHRYKEDLALFSEMGFKCFRTSIAWTRIFPNGDELEPNEKGLKFYDDLFDEMLKHKIEPVVTISHYEMPVGLVKTYGGWRSRKLIEFYDRYARTVMQRYKDKVKYWMTFNEINVILHAPYTGGGLEFEEGENRKNVMFQAAHHQFIASSLAVKACHEINPNAKIGCMIAALTTYPLTPDPDDVWAAFEADRKNLLFSDIQVRGYYPSYLKRHFIENDISIAMEPADETILKQYTVDFIGLSYYMSSIATTDVEKAKNTTPGNLHLGGRNPYLKLTEWGWHIDPKGLRITLNQIYDRYQIPLFIVENGFGALDTIDENGRIQDDARIEFLSAHIVQMKEAIADGVDLMGYTTWGPIDIVSASKAEMKKRYGFIYVDRDDEGKGTFNRIKKKSFDWYKNVIATNGEQL</sequence>
<evidence type="ECO:0000256" key="1">
    <source>
        <dbReference type="ARBA" id="ARBA00010838"/>
    </source>
</evidence>
<evidence type="ECO:0000256" key="3">
    <source>
        <dbReference type="ARBA" id="ARBA00023295"/>
    </source>
</evidence>
<evidence type="ECO:0000256" key="5">
    <source>
        <dbReference type="ARBA" id="ARBA00032194"/>
    </source>
</evidence>
<dbReference type="GO" id="GO:0005829">
    <property type="term" value="C:cytosol"/>
    <property type="evidence" value="ECO:0007669"/>
    <property type="project" value="TreeGrafter"/>
</dbReference>
<dbReference type="FunFam" id="3.20.20.80:FF:000004">
    <property type="entry name" value="Beta-glucosidase 6-phospho-beta-glucosidase"/>
    <property type="match status" value="1"/>
</dbReference>
<dbReference type="NCBIfam" id="NF007158">
    <property type="entry name" value="PRK09593.1"/>
    <property type="match status" value="1"/>
</dbReference>
<dbReference type="Pfam" id="PF00232">
    <property type="entry name" value="Glyco_hydro_1"/>
    <property type="match status" value="1"/>
</dbReference>
<dbReference type="Gene3D" id="3.20.20.80">
    <property type="entry name" value="Glycosidases"/>
    <property type="match status" value="1"/>
</dbReference>
<dbReference type="Proteomes" id="UP001055784">
    <property type="component" value="Chromosome"/>
</dbReference>
<keyword evidence="2 9" id="KW-0378">Hydrolase</keyword>
<dbReference type="NCBIfam" id="NF007356">
    <property type="entry name" value="PRK09852.1"/>
    <property type="match status" value="1"/>
</dbReference>
<evidence type="ECO:0000256" key="2">
    <source>
        <dbReference type="ARBA" id="ARBA00022801"/>
    </source>
</evidence>
<evidence type="ECO:0000313" key="11">
    <source>
        <dbReference type="Proteomes" id="UP001055784"/>
    </source>
</evidence>
<evidence type="ECO:0000256" key="7">
    <source>
        <dbReference type="PROSITE-ProRule" id="PRU10055"/>
    </source>
</evidence>
<evidence type="ECO:0000256" key="6">
    <source>
        <dbReference type="ARBA" id="ARBA00079432"/>
    </source>
</evidence>
<comment type="similarity">
    <text evidence="1 8">Belongs to the glycosyl hydrolase 1 family.</text>
</comment>
<evidence type="ECO:0000256" key="8">
    <source>
        <dbReference type="RuleBase" id="RU003690"/>
    </source>
</evidence>
<dbReference type="InterPro" id="IPR017853">
    <property type="entry name" value="GH"/>
</dbReference>
<dbReference type="GO" id="GO:0008422">
    <property type="term" value="F:beta-glucosidase activity"/>
    <property type="evidence" value="ECO:0007669"/>
    <property type="project" value="TreeGrafter"/>
</dbReference>
<dbReference type="InterPro" id="IPR018120">
    <property type="entry name" value="Glyco_hydro_1_AS"/>
</dbReference>
<protein>
    <recommendedName>
        <fullName evidence="6">Amygdalase</fullName>
    </recommendedName>
    <alternativeName>
        <fullName evidence="4">Cellobiase</fullName>
    </alternativeName>
    <alternativeName>
        <fullName evidence="5">Gentiobiase</fullName>
    </alternativeName>
</protein>
<dbReference type="GO" id="GO:0016052">
    <property type="term" value="P:carbohydrate catabolic process"/>
    <property type="evidence" value="ECO:0007669"/>
    <property type="project" value="TreeGrafter"/>
</dbReference>
<dbReference type="PANTHER" id="PTHR10353">
    <property type="entry name" value="GLYCOSYL HYDROLASE"/>
    <property type="match status" value="1"/>
</dbReference>
<evidence type="ECO:0000313" key="10">
    <source>
        <dbReference type="EMBL" id="URJ49200.1"/>
    </source>
</evidence>
<organism evidence="10 11">
    <name type="scientific">Paenibacillus polymyxa</name>
    <name type="common">Bacillus polymyxa</name>
    <dbReference type="NCBI Taxonomy" id="1406"/>
    <lineage>
        <taxon>Bacteria</taxon>
        <taxon>Bacillati</taxon>
        <taxon>Bacillota</taxon>
        <taxon>Bacilli</taxon>
        <taxon>Bacillales</taxon>
        <taxon>Paenibacillaceae</taxon>
        <taxon>Paenibacillus</taxon>
    </lineage>
</organism>
<dbReference type="InterPro" id="IPR033132">
    <property type="entry name" value="GH_1_N_CS"/>
</dbReference>
<dbReference type="RefSeq" id="WP_250259776.1">
    <property type="nucleotide sequence ID" value="NZ_CP097769.1"/>
</dbReference>